<dbReference type="EMBL" id="JYDQ01000964">
    <property type="protein sequence ID" value="KRY06060.1"/>
    <property type="molecule type" value="Genomic_DNA"/>
</dbReference>
<dbReference type="EMBL" id="JYDQ01000965">
    <property type="protein sequence ID" value="KRY06059.1"/>
    <property type="molecule type" value="Genomic_DNA"/>
</dbReference>
<sequence>MQFLTDYSTDRQITNFKINLFHKHGILFNQNL</sequence>
<dbReference type="Proteomes" id="UP000054783">
    <property type="component" value="Unassembled WGS sequence"/>
</dbReference>
<name>A0A0V0Z0X9_9BILA</name>
<evidence type="ECO:0000313" key="1">
    <source>
        <dbReference type="EMBL" id="KRY06059.1"/>
    </source>
</evidence>
<reference evidence="2 3" key="1">
    <citation type="submission" date="2015-01" db="EMBL/GenBank/DDBJ databases">
        <title>Evolution of Trichinella species and genotypes.</title>
        <authorList>
            <person name="Korhonen P.K."/>
            <person name="Edoardo P."/>
            <person name="Giuseppe L.R."/>
            <person name="Gasser R.B."/>
        </authorList>
    </citation>
    <scope>NUCLEOTIDE SEQUENCE [LARGE SCALE GENOMIC DNA]</scope>
    <source>
        <strain evidence="2">ISS2496</strain>
    </source>
</reference>
<dbReference type="AlphaFoldDB" id="A0A0V0Z0X9"/>
<gene>
    <name evidence="2" type="ORF">T12_10246</name>
    <name evidence="1" type="ORF">T12_13145</name>
</gene>
<comment type="caution">
    <text evidence="2">The sequence shown here is derived from an EMBL/GenBank/DDBJ whole genome shotgun (WGS) entry which is preliminary data.</text>
</comment>
<evidence type="ECO:0000313" key="3">
    <source>
        <dbReference type="Proteomes" id="UP000054783"/>
    </source>
</evidence>
<proteinExistence type="predicted"/>
<protein>
    <submittedName>
        <fullName evidence="2">Uncharacterized protein</fullName>
    </submittedName>
</protein>
<organism evidence="2 3">
    <name type="scientific">Trichinella patagoniensis</name>
    <dbReference type="NCBI Taxonomy" id="990121"/>
    <lineage>
        <taxon>Eukaryota</taxon>
        <taxon>Metazoa</taxon>
        <taxon>Ecdysozoa</taxon>
        <taxon>Nematoda</taxon>
        <taxon>Enoplea</taxon>
        <taxon>Dorylaimia</taxon>
        <taxon>Trichinellida</taxon>
        <taxon>Trichinellidae</taxon>
        <taxon>Trichinella</taxon>
    </lineage>
</organism>
<evidence type="ECO:0000313" key="2">
    <source>
        <dbReference type="EMBL" id="KRY06060.1"/>
    </source>
</evidence>
<keyword evidence="3" id="KW-1185">Reference proteome</keyword>
<accession>A0A0V0Z0X9</accession>